<evidence type="ECO:0000256" key="1">
    <source>
        <dbReference type="ARBA" id="ARBA00004141"/>
    </source>
</evidence>
<protein>
    <recommendedName>
        <fullName evidence="8">GtrA/DPMS transmembrane domain-containing protein</fullName>
    </recommendedName>
</protein>
<evidence type="ECO:0000259" key="8">
    <source>
        <dbReference type="Pfam" id="PF04138"/>
    </source>
</evidence>
<dbReference type="RefSeq" id="WP_120723421.1">
    <property type="nucleotide sequence ID" value="NZ_CP032698.1"/>
</dbReference>
<dbReference type="GO" id="GO:0005886">
    <property type="term" value="C:plasma membrane"/>
    <property type="evidence" value="ECO:0007669"/>
    <property type="project" value="TreeGrafter"/>
</dbReference>
<sequence>MPSQLGQVIRFGFVGGVNTCTFYAFYWPLLHLAKLPYFVAYTIAFLLSMVGSFFLNTYFTYRTKPSWKKFLLFPLTNVTNFVVQSAGLFALVHWVGMNKTIAPLVAAVVAIPFTYVLSRRILVPKQPEPDETDETPSGAPKIPVK</sequence>
<keyword evidence="3 7" id="KW-0812">Transmembrane</keyword>
<keyword evidence="5 7" id="KW-0472">Membrane</keyword>
<evidence type="ECO:0000256" key="5">
    <source>
        <dbReference type="ARBA" id="ARBA00023136"/>
    </source>
</evidence>
<dbReference type="GO" id="GO:0000271">
    <property type="term" value="P:polysaccharide biosynthetic process"/>
    <property type="evidence" value="ECO:0007669"/>
    <property type="project" value="InterPro"/>
</dbReference>
<dbReference type="AlphaFoldDB" id="A0A387HQG5"/>
<organism evidence="9 10">
    <name type="scientific">Streptomyces hundungensis</name>
    <dbReference type="NCBI Taxonomy" id="1077946"/>
    <lineage>
        <taxon>Bacteria</taxon>
        <taxon>Bacillati</taxon>
        <taxon>Actinomycetota</taxon>
        <taxon>Actinomycetes</taxon>
        <taxon>Kitasatosporales</taxon>
        <taxon>Streptomycetaceae</taxon>
        <taxon>Streptomyces</taxon>
    </lineage>
</organism>
<feature type="transmembrane region" description="Helical" evidence="7">
    <location>
        <begin position="7"/>
        <end position="26"/>
    </location>
</feature>
<feature type="transmembrane region" description="Helical" evidence="7">
    <location>
        <begin position="38"/>
        <end position="59"/>
    </location>
</feature>
<dbReference type="Proteomes" id="UP000271554">
    <property type="component" value="Chromosome"/>
</dbReference>
<evidence type="ECO:0000313" key="10">
    <source>
        <dbReference type="Proteomes" id="UP000271554"/>
    </source>
</evidence>
<dbReference type="EMBL" id="CP032698">
    <property type="protein sequence ID" value="AYG82917.1"/>
    <property type="molecule type" value="Genomic_DNA"/>
</dbReference>
<evidence type="ECO:0000256" key="6">
    <source>
        <dbReference type="SAM" id="MobiDB-lite"/>
    </source>
</evidence>
<feature type="transmembrane region" description="Helical" evidence="7">
    <location>
        <begin position="101"/>
        <end position="118"/>
    </location>
</feature>
<name>A0A387HQG5_9ACTN</name>
<keyword evidence="10" id="KW-1185">Reference proteome</keyword>
<evidence type="ECO:0000256" key="4">
    <source>
        <dbReference type="ARBA" id="ARBA00022989"/>
    </source>
</evidence>
<feature type="transmembrane region" description="Helical" evidence="7">
    <location>
        <begin position="71"/>
        <end position="95"/>
    </location>
</feature>
<gene>
    <name evidence="9" type="ORF">DWB77_05107</name>
</gene>
<dbReference type="InterPro" id="IPR051401">
    <property type="entry name" value="GtrA_CellWall_Glycosyl"/>
</dbReference>
<dbReference type="KEGG" id="shun:DWB77_05107"/>
<dbReference type="InterPro" id="IPR007267">
    <property type="entry name" value="GtrA_DPMS_TM"/>
</dbReference>
<proteinExistence type="inferred from homology"/>
<reference evidence="9 10" key="1">
    <citation type="submission" date="2018-10" db="EMBL/GenBank/DDBJ databases">
        <title>Relationship between Morphology and Antimicrobial Activity in Streptomyces.</title>
        <authorList>
            <person name="Kang H.J."/>
            <person name="Kim S.B."/>
        </authorList>
    </citation>
    <scope>NUCLEOTIDE SEQUENCE [LARGE SCALE GENOMIC DNA]</scope>
    <source>
        <strain evidence="9 10">BH38</strain>
    </source>
</reference>
<evidence type="ECO:0000256" key="7">
    <source>
        <dbReference type="SAM" id="Phobius"/>
    </source>
</evidence>
<evidence type="ECO:0000256" key="2">
    <source>
        <dbReference type="ARBA" id="ARBA00009399"/>
    </source>
</evidence>
<dbReference type="PANTHER" id="PTHR38459:SF1">
    <property type="entry name" value="PROPHAGE BACTOPRENOL-LINKED GLUCOSE TRANSLOCASE HOMOLOG"/>
    <property type="match status" value="1"/>
</dbReference>
<dbReference type="OrthoDB" id="2666802at2"/>
<keyword evidence="4 7" id="KW-1133">Transmembrane helix</keyword>
<comment type="subcellular location">
    <subcellularLocation>
        <location evidence="1">Membrane</location>
        <topology evidence="1">Multi-pass membrane protein</topology>
    </subcellularLocation>
</comment>
<feature type="domain" description="GtrA/DPMS transmembrane" evidence="8">
    <location>
        <begin position="10"/>
        <end position="121"/>
    </location>
</feature>
<comment type="similarity">
    <text evidence="2">Belongs to the GtrA family.</text>
</comment>
<accession>A0A387HQG5</accession>
<evidence type="ECO:0000313" key="9">
    <source>
        <dbReference type="EMBL" id="AYG82917.1"/>
    </source>
</evidence>
<dbReference type="Pfam" id="PF04138">
    <property type="entry name" value="GtrA_DPMS_TM"/>
    <property type="match status" value="1"/>
</dbReference>
<feature type="region of interest" description="Disordered" evidence="6">
    <location>
        <begin position="126"/>
        <end position="145"/>
    </location>
</feature>
<dbReference type="PANTHER" id="PTHR38459">
    <property type="entry name" value="PROPHAGE BACTOPRENOL-LINKED GLUCOSE TRANSLOCASE HOMOLOG"/>
    <property type="match status" value="1"/>
</dbReference>
<evidence type="ECO:0000256" key="3">
    <source>
        <dbReference type="ARBA" id="ARBA00022692"/>
    </source>
</evidence>